<name>C5CDU7_KOSOT</name>
<dbReference type="Proteomes" id="UP000002382">
    <property type="component" value="Chromosome"/>
</dbReference>
<feature type="transmembrane region" description="Helical" evidence="1">
    <location>
        <begin position="109"/>
        <end position="127"/>
    </location>
</feature>
<feature type="transmembrane region" description="Helical" evidence="1">
    <location>
        <begin position="83"/>
        <end position="100"/>
    </location>
</feature>
<keyword evidence="3" id="KW-1185">Reference proteome</keyword>
<dbReference type="EMBL" id="CP001634">
    <property type="protein sequence ID" value="ACR79116.1"/>
    <property type="molecule type" value="Genomic_DNA"/>
</dbReference>
<organism evidence="2 3">
    <name type="scientific">Kosmotoga olearia (strain ATCC BAA-1733 / DSM 21960 / TBF 19.5.1)</name>
    <dbReference type="NCBI Taxonomy" id="521045"/>
    <lineage>
        <taxon>Bacteria</taxon>
        <taxon>Thermotogati</taxon>
        <taxon>Thermotogota</taxon>
        <taxon>Thermotogae</taxon>
        <taxon>Kosmotogales</taxon>
        <taxon>Kosmotogaceae</taxon>
        <taxon>Kosmotoga</taxon>
    </lineage>
</organism>
<sequence length="204" mass="23357">MPLHLLVAYLVADHAFVNNYKLGDLAKTGWIKHLIWVFLVFLAFTFDRFLGNAFGLLLLIGAFVWEIALRFLRIRLGNDLSEVLSIGFYILLSFLSADLLKTSYITPEFSWYLMGMLVVTVGVTYFLRKGIIDRNATDTVGISERLVIFIFTFAGHYEWVAISILLGLVYRLIFSKEKKIEWFISPTVGIVISIVWKITMLGVF</sequence>
<dbReference type="OrthoDB" id="48428at2"/>
<protein>
    <submittedName>
        <fullName evidence="2">Uncharacterized protein</fullName>
    </submittedName>
</protein>
<gene>
    <name evidence="2" type="ordered locus">Kole_0391</name>
</gene>
<reference evidence="2 3" key="2">
    <citation type="journal article" date="2011" name="J. Bacteriol.">
        <title>Genome Sequence of Kosmotoga olearia Strain TBF 19.5.1, a Thermophilic Bacterium with a Wide Growth Temperature Range, Isolated from the Troll B Oil Platform in the North Sea.</title>
        <authorList>
            <person name="Swithers K.S."/>
            <person name="Dipippo J.L."/>
            <person name="Bruce D.C."/>
            <person name="Detter C."/>
            <person name="Tapia R."/>
            <person name="Han S."/>
            <person name="Goodwin L.A."/>
            <person name="Han J."/>
            <person name="Woyke T."/>
            <person name="Pitluck S."/>
            <person name="Pennacchio L."/>
            <person name="Nolan M."/>
            <person name="Mikhailova N."/>
            <person name="Land M.L."/>
            <person name="Nesbo C.L."/>
            <person name="Gogarten J.P."/>
            <person name="Noll K.M."/>
        </authorList>
    </citation>
    <scope>NUCLEOTIDE SEQUENCE [LARGE SCALE GENOMIC DNA]</scope>
    <source>
        <strain evidence="3">ATCC BAA-1733 / DSM 21960 / TBF 19.5.1</strain>
    </source>
</reference>
<dbReference type="RefSeq" id="WP_012744903.1">
    <property type="nucleotide sequence ID" value="NC_012785.1"/>
</dbReference>
<keyword evidence="1" id="KW-1133">Transmembrane helix</keyword>
<proteinExistence type="predicted"/>
<dbReference type="eggNOG" id="ENOG5032T73">
    <property type="taxonomic scope" value="Bacteria"/>
</dbReference>
<keyword evidence="1" id="KW-0472">Membrane</keyword>
<feature type="transmembrane region" description="Helical" evidence="1">
    <location>
        <begin position="147"/>
        <end position="170"/>
    </location>
</feature>
<reference evidence="2 3" key="1">
    <citation type="submission" date="2009-06" db="EMBL/GenBank/DDBJ databases">
        <title>Complete sequence of Thermotogales bacterium TBF 19.5.1.</title>
        <authorList>
            <consortium name="US DOE Joint Genome Institute"/>
            <person name="Lucas S."/>
            <person name="Copeland A."/>
            <person name="Lapidus A."/>
            <person name="Glavina del Rio T."/>
            <person name="Tice H."/>
            <person name="Bruce D."/>
            <person name="Goodwin L."/>
            <person name="Pitluck S."/>
            <person name="Chertkov O."/>
            <person name="Brettin T."/>
            <person name="Detter J.C."/>
            <person name="Han C."/>
            <person name="Schmutz J."/>
            <person name="Larimer F."/>
            <person name="Land M."/>
            <person name="Hauser L."/>
            <person name="Kyrpides N."/>
            <person name="Ovchinnikova G."/>
            <person name="Noll K."/>
        </authorList>
    </citation>
    <scope>NUCLEOTIDE SEQUENCE [LARGE SCALE GENOMIC DNA]</scope>
    <source>
        <strain evidence="3">ATCC BAA-1733 / DSM 21960 / TBF 19.5.1</strain>
    </source>
</reference>
<feature type="transmembrane region" description="Helical" evidence="1">
    <location>
        <begin position="30"/>
        <end position="46"/>
    </location>
</feature>
<feature type="transmembrane region" description="Helical" evidence="1">
    <location>
        <begin position="53"/>
        <end position="71"/>
    </location>
</feature>
<accession>C5CDU7</accession>
<dbReference type="HOGENOM" id="CLU_1309247_0_0_0"/>
<feature type="transmembrane region" description="Helical" evidence="1">
    <location>
        <begin position="182"/>
        <end position="203"/>
    </location>
</feature>
<keyword evidence="1" id="KW-0812">Transmembrane</keyword>
<evidence type="ECO:0000256" key="1">
    <source>
        <dbReference type="SAM" id="Phobius"/>
    </source>
</evidence>
<dbReference type="KEGG" id="kol:Kole_0391"/>
<evidence type="ECO:0000313" key="3">
    <source>
        <dbReference type="Proteomes" id="UP000002382"/>
    </source>
</evidence>
<evidence type="ECO:0000313" key="2">
    <source>
        <dbReference type="EMBL" id="ACR79116.1"/>
    </source>
</evidence>
<dbReference type="STRING" id="521045.Kole_0391"/>
<dbReference type="AlphaFoldDB" id="C5CDU7"/>